<dbReference type="GO" id="GO:0000981">
    <property type="term" value="F:DNA-binding transcription factor activity, RNA polymerase II-specific"/>
    <property type="evidence" value="ECO:0007669"/>
    <property type="project" value="InterPro"/>
</dbReference>
<feature type="region of interest" description="Disordered" evidence="4">
    <location>
        <begin position="1"/>
        <end position="25"/>
    </location>
</feature>
<dbReference type="Pfam" id="PF00172">
    <property type="entry name" value="Zn_clus"/>
    <property type="match status" value="1"/>
</dbReference>
<evidence type="ECO:0000259" key="5">
    <source>
        <dbReference type="PROSITE" id="PS50048"/>
    </source>
</evidence>
<dbReference type="Proteomes" id="UP001222932">
    <property type="component" value="Unassembled WGS sequence"/>
</dbReference>
<organism evidence="6 7">
    <name type="scientific">Cutaneotrichosporon spelunceum</name>
    <dbReference type="NCBI Taxonomy" id="1672016"/>
    <lineage>
        <taxon>Eukaryota</taxon>
        <taxon>Fungi</taxon>
        <taxon>Dikarya</taxon>
        <taxon>Basidiomycota</taxon>
        <taxon>Agaricomycotina</taxon>
        <taxon>Tremellomycetes</taxon>
        <taxon>Trichosporonales</taxon>
        <taxon>Trichosporonaceae</taxon>
        <taxon>Cutaneotrichosporon</taxon>
    </lineage>
</organism>
<accession>A0AAD3TW30</accession>
<dbReference type="AlphaFoldDB" id="A0AAD3TW30"/>
<keyword evidence="7" id="KW-1185">Reference proteome</keyword>
<reference evidence="6" key="2">
    <citation type="submission" date="2023-06" db="EMBL/GenBank/DDBJ databases">
        <authorList>
            <person name="Kobayashi Y."/>
            <person name="Kayamori A."/>
            <person name="Aoki K."/>
            <person name="Shiwa Y."/>
            <person name="Fujita N."/>
            <person name="Sugita T."/>
            <person name="Iwasaki W."/>
            <person name="Tanaka N."/>
            <person name="Takashima M."/>
        </authorList>
    </citation>
    <scope>NUCLEOTIDE SEQUENCE</scope>
    <source>
        <strain evidence="6">HIS016</strain>
    </source>
</reference>
<dbReference type="GO" id="GO:0003677">
    <property type="term" value="F:DNA binding"/>
    <property type="evidence" value="ECO:0007669"/>
    <property type="project" value="InterPro"/>
</dbReference>
<evidence type="ECO:0000313" key="7">
    <source>
        <dbReference type="Proteomes" id="UP001222932"/>
    </source>
</evidence>
<keyword evidence="3" id="KW-0539">Nucleus</keyword>
<sequence length="720" mass="80554">MASDYQSPIPRGGTSVPRKRSRKPLSCAECRRLKLKCDREVPCSNCVRRRCTNLCPDEAQVTRRPRKSARGSRSITPVGSPSESTSEAEADTIPIDDVLSGDGINDRSYGSLRLEHDGRPRYLGPTANSEWLRDQEAAESELLPTVSHVASPEPQTTTDDQIGQKLPAPVFPFSSSHAAFRKETILARLPALSEAETIVNAYYRYFAFHYDVAPREMFMPIFNRIYDPLNQQTSPMTKIQLQELALLFAILAMGVRYGLELPMDDPSGPEFFTLAKTCLSRGDFLTYNTITSVQTLHVMAHYQLEVEEKLSGDSAWPLWGLSMRIIEAMGVHRDPRRWGLSEQLAEQRRVVFWECHAADIYQANCFSRPNSIYSAYVDTSMPAERGDYHREEKGYHTLKYELAQLSACVAFQNAVPYRLRCRAMLKALPSLYPDPVHADRDAPEPSKRDLQTTFSQHFHAMMTCEAILYLHRPYFSSILREGIHSSTGSSSSTSSPFALSYLTVVERCNAVIQIVSTIYSLYPTVSVRHWVLWVGNTIALFLQAVQTRPTPKLMSNLRFLLRLNNRAWDAVNRYESGVPPDNGGQAADSDSDWDIELLGWRTRLVERAAEGSRFAMTIPSPTVPAVSDQPAKFVNQTISNALQELLRESFGDTGPVNHDTGSTSGSLENTTNYLLTQICDPMATQGTMPLDNDRSLFGVAGDGAWNWGDGFVNAMADQSL</sequence>
<evidence type="ECO:0000256" key="2">
    <source>
        <dbReference type="ARBA" id="ARBA00022723"/>
    </source>
</evidence>
<keyword evidence="2" id="KW-0479">Metal-binding</keyword>
<dbReference type="PANTHER" id="PTHR31001:SF56">
    <property type="entry name" value="ZN(2)-C6 FUNGAL-TYPE DOMAIN-CONTAINING PROTEIN"/>
    <property type="match status" value="1"/>
</dbReference>
<dbReference type="EMBL" id="BTCM01000005">
    <property type="protein sequence ID" value="GMK57975.1"/>
    <property type="molecule type" value="Genomic_DNA"/>
</dbReference>
<dbReference type="GO" id="GO:0008270">
    <property type="term" value="F:zinc ion binding"/>
    <property type="evidence" value="ECO:0007669"/>
    <property type="project" value="InterPro"/>
</dbReference>
<evidence type="ECO:0000256" key="1">
    <source>
        <dbReference type="ARBA" id="ARBA00004123"/>
    </source>
</evidence>
<dbReference type="PROSITE" id="PS00463">
    <property type="entry name" value="ZN2_CY6_FUNGAL_1"/>
    <property type="match status" value="1"/>
</dbReference>
<evidence type="ECO:0000313" key="6">
    <source>
        <dbReference type="EMBL" id="GMK57975.1"/>
    </source>
</evidence>
<dbReference type="CDD" id="cd00067">
    <property type="entry name" value="GAL4"/>
    <property type="match status" value="1"/>
</dbReference>
<dbReference type="SMART" id="SM00066">
    <property type="entry name" value="GAL4"/>
    <property type="match status" value="1"/>
</dbReference>
<dbReference type="SMART" id="SM00906">
    <property type="entry name" value="Fungal_trans"/>
    <property type="match status" value="1"/>
</dbReference>
<proteinExistence type="predicted"/>
<feature type="domain" description="Zn(2)-C6 fungal-type" evidence="5">
    <location>
        <begin position="26"/>
        <end position="55"/>
    </location>
</feature>
<name>A0AAD3TW30_9TREE</name>
<dbReference type="GO" id="GO:0005634">
    <property type="term" value="C:nucleus"/>
    <property type="evidence" value="ECO:0007669"/>
    <property type="project" value="UniProtKB-SubCell"/>
</dbReference>
<dbReference type="InterPro" id="IPR001138">
    <property type="entry name" value="Zn2Cys6_DnaBD"/>
</dbReference>
<dbReference type="PROSITE" id="PS50048">
    <property type="entry name" value="ZN2_CY6_FUNGAL_2"/>
    <property type="match status" value="1"/>
</dbReference>
<dbReference type="InterPro" id="IPR007219">
    <property type="entry name" value="XnlR_reg_dom"/>
</dbReference>
<comment type="caution">
    <text evidence="6">The sequence shown here is derived from an EMBL/GenBank/DDBJ whole genome shotgun (WGS) entry which is preliminary data.</text>
</comment>
<dbReference type="PANTHER" id="PTHR31001">
    <property type="entry name" value="UNCHARACTERIZED TRANSCRIPTIONAL REGULATORY PROTEIN"/>
    <property type="match status" value="1"/>
</dbReference>
<dbReference type="GO" id="GO:0006351">
    <property type="term" value="P:DNA-templated transcription"/>
    <property type="evidence" value="ECO:0007669"/>
    <property type="project" value="InterPro"/>
</dbReference>
<dbReference type="Gene3D" id="4.10.240.10">
    <property type="entry name" value="Zn(2)-C6 fungal-type DNA-binding domain"/>
    <property type="match status" value="1"/>
</dbReference>
<dbReference type="CDD" id="cd12148">
    <property type="entry name" value="fungal_TF_MHR"/>
    <property type="match status" value="1"/>
</dbReference>
<protein>
    <recommendedName>
        <fullName evidence="5">Zn(2)-C6 fungal-type domain-containing protein</fullName>
    </recommendedName>
</protein>
<feature type="region of interest" description="Disordered" evidence="4">
    <location>
        <begin position="59"/>
        <end position="101"/>
    </location>
</feature>
<evidence type="ECO:0000256" key="4">
    <source>
        <dbReference type="SAM" id="MobiDB-lite"/>
    </source>
</evidence>
<comment type="subcellular location">
    <subcellularLocation>
        <location evidence="1">Nucleus</location>
    </subcellularLocation>
</comment>
<feature type="compositionally biased region" description="Polar residues" evidence="4">
    <location>
        <begin position="71"/>
        <end position="87"/>
    </location>
</feature>
<dbReference type="SUPFAM" id="SSF57701">
    <property type="entry name" value="Zn2/Cys6 DNA-binding domain"/>
    <property type="match status" value="1"/>
</dbReference>
<dbReference type="InterPro" id="IPR036864">
    <property type="entry name" value="Zn2-C6_fun-type_DNA-bd_sf"/>
</dbReference>
<gene>
    <name evidence="6" type="ORF">CspeluHIS016_0500070</name>
</gene>
<reference evidence="6" key="1">
    <citation type="journal article" date="2023" name="BMC Genomics">
        <title>Chromosome-level genome assemblies of Cutaneotrichosporon spp. (Trichosporonales, Basidiomycota) reveal imbalanced evolution between nucleotide sequences and chromosome synteny.</title>
        <authorList>
            <person name="Kobayashi Y."/>
            <person name="Kayamori A."/>
            <person name="Aoki K."/>
            <person name="Shiwa Y."/>
            <person name="Matsutani M."/>
            <person name="Fujita N."/>
            <person name="Sugita T."/>
            <person name="Iwasaki W."/>
            <person name="Tanaka N."/>
            <person name="Takashima M."/>
        </authorList>
    </citation>
    <scope>NUCLEOTIDE SEQUENCE</scope>
    <source>
        <strain evidence="6">HIS016</strain>
    </source>
</reference>
<evidence type="ECO:0000256" key="3">
    <source>
        <dbReference type="ARBA" id="ARBA00023242"/>
    </source>
</evidence>
<dbReference type="InterPro" id="IPR050613">
    <property type="entry name" value="Sec_Metabolite_Reg"/>
</dbReference>
<dbReference type="Pfam" id="PF04082">
    <property type="entry name" value="Fungal_trans"/>
    <property type="match status" value="1"/>
</dbReference>